<dbReference type="NCBIfam" id="NF033536">
    <property type="entry name" value="lasso_PqqD_Bac"/>
    <property type="match status" value="1"/>
</dbReference>
<evidence type="ECO:0000313" key="2">
    <source>
        <dbReference type="Proteomes" id="UP000050398"/>
    </source>
</evidence>
<comment type="caution">
    <text evidence="1">The sequence shown here is derived from an EMBL/GenBank/DDBJ whole genome shotgun (WGS) entry which is preliminary data.</text>
</comment>
<reference evidence="1 2" key="1">
    <citation type="submission" date="2015-08" db="EMBL/GenBank/DDBJ databases">
        <title>Draft Genome Sequence of Bacillus vietnamensis UCD-SED5.</title>
        <authorList>
            <person name="Lee R.D."/>
            <person name="Jospin G."/>
            <person name="Lang J.M."/>
            <person name="Coil D.A."/>
            <person name="Eisen J.A."/>
        </authorList>
    </citation>
    <scope>NUCLEOTIDE SEQUENCE [LARGE SCALE GENOMIC DNA]</scope>
    <source>
        <strain evidence="1 2">UCD-SED5</strain>
    </source>
</reference>
<dbReference type="Proteomes" id="UP000050398">
    <property type="component" value="Unassembled WGS sequence"/>
</dbReference>
<protein>
    <recommendedName>
        <fullName evidence="3">Lasso peptide biosynthesis PqqD family chaperone</fullName>
    </recommendedName>
</protein>
<dbReference type="Gene3D" id="1.10.10.1150">
    <property type="entry name" value="Coenzyme PQQ synthesis protein D (PqqD)"/>
    <property type="match status" value="1"/>
</dbReference>
<dbReference type="InterPro" id="IPR041881">
    <property type="entry name" value="PqqD_sf"/>
</dbReference>
<dbReference type="InterPro" id="IPR008792">
    <property type="entry name" value="PQQD"/>
</dbReference>
<dbReference type="Pfam" id="PF05402">
    <property type="entry name" value="PqqD"/>
    <property type="match status" value="1"/>
</dbReference>
<dbReference type="EMBL" id="LIXZ01000017">
    <property type="protein sequence ID" value="KPL58248.1"/>
    <property type="molecule type" value="Genomic_DNA"/>
</dbReference>
<accession>A0A0P6VUM0</accession>
<dbReference type="AlphaFoldDB" id="A0A0P6VUM0"/>
<evidence type="ECO:0000313" key="1">
    <source>
        <dbReference type="EMBL" id="KPL58248.1"/>
    </source>
</evidence>
<gene>
    <name evidence="1" type="ORF">AM506_17420</name>
</gene>
<dbReference type="OrthoDB" id="1495225at2"/>
<evidence type="ECO:0008006" key="3">
    <source>
        <dbReference type="Google" id="ProtNLM"/>
    </source>
</evidence>
<dbReference type="PATRIC" id="fig|218284.4.peg.1704"/>
<proteinExistence type="predicted"/>
<sequence length="99" mass="11136">MIRNQESMILCCRVSIHGESIESNMGGERVLLNVENGKYYNLGEVGGVIWDCLKSSKTIEQTISILLDEYDVEPSVCEENVLTFLHSLEEENLIAVNND</sequence>
<dbReference type="RefSeq" id="WP_060673820.1">
    <property type="nucleotide sequence ID" value="NZ_LIXZ01000017.1"/>
</dbReference>
<organism evidence="1 2">
    <name type="scientific">Rossellomorea vietnamensis</name>
    <dbReference type="NCBI Taxonomy" id="218284"/>
    <lineage>
        <taxon>Bacteria</taxon>
        <taxon>Bacillati</taxon>
        <taxon>Bacillota</taxon>
        <taxon>Bacilli</taxon>
        <taxon>Bacillales</taxon>
        <taxon>Bacillaceae</taxon>
        <taxon>Rossellomorea</taxon>
    </lineage>
</organism>
<name>A0A0P6VUM0_9BACI</name>